<evidence type="ECO:0000256" key="5">
    <source>
        <dbReference type="ARBA" id="ARBA00022475"/>
    </source>
</evidence>
<organism evidence="17">
    <name type="scientific">Desulfobacca acetoxidans</name>
    <dbReference type="NCBI Taxonomy" id="60893"/>
    <lineage>
        <taxon>Bacteria</taxon>
        <taxon>Pseudomonadati</taxon>
        <taxon>Thermodesulfobacteriota</taxon>
        <taxon>Desulfobaccia</taxon>
        <taxon>Desulfobaccales</taxon>
        <taxon>Desulfobaccaceae</taxon>
        <taxon>Desulfobacca</taxon>
    </lineage>
</organism>
<dbReference type="CDD" id="cd20070">
    <property type="entry name" value="5TM_YidC_Alb3"/>
    <property type="match status" value="1"/>
</dbReference>
<dbReference type="InterPro" id="IPR047196">
    <property type="entry name" value="YidC_ALB_C"/>
</dbReference>
<evidence type="ECO:0000256" key="6">
    <source>
        <dbReference type="ARBA" id="ARBA00022692"/>
    </source>
</evidence>
<evidence type="ECO:0000256" key="4">
    <source>
        <dbReference type="ARBA" id="ARBA00022448"/>
    </source>
</evidence>
<keyword evidence="6 13" id="KW-0812">Transmembrane</keyword>
<comment type="subcellular location">
    <subcellularLocation>
        <location evidence="1">Cell inner membrane</location>
        <topology evidence="1">Multi-pass membrane protein</topology>
    </subcellularLocation>
    <subcellularLocation>
        <location evidence="13">Cell membrane</location>
        <topology evidence="13">Multi-pass membrane protein</topology>
    </subcellularLocation>
</comment>
<dbReference type="HAMAP" id="MF_01810">
    <property type="entry name" value="YidC_type1"/>
    <property type="match status" value="1"/>
</dbReference>
<keyword evidence="5 13" id="KW-1003">Cell membrane</keyword>
<feature type="domain" description="Membrane insertase YidC/Oxa/ALB C-terminal" evidence="15">
    <location>
        <begin position="367"/>
        <end position="553"/>
    </location>
</feature>
<keyword evidence="10 13" id="KW-0143">Chaperone</keyword>
<evidence type="ECO:0000256" key="10">
    <source>
        <dbReference type="ARBA" id="ARBA00023186"/>
    </source>
</evidence>
<proteinExistence type="inferred from homology"/>
<comment type="caution">
    <text evidence="17">The sequence shown here is derived from an EMBL/GenBank/DDBJ whole genome shotgun (WGS) entry which is preliminary data.</text>
</comment>
<dbReference type="InterPro" id="IPR001708">
    <property type="entry name" value="YidC/ALB3/OXA1/COX18"/>
</dbReference>
<dbReference type="NCBIfam" id="TIGR03592">
    <property type="entry name" value="yidC_oxa1_cterm"/>
    <property type="match status" value="1"/>
</dbReference>
<name>A0A7C3SIH6_9BACT</name>
<keyword evidence="4 13" id="KW-0813">Transport</keyword>
<evidence type="ECO:0000256" key="8">
    <source>
        <dbReference type="ARBA" id="ARBA00022989"/>
    </source>
</evidence>
<evidence type="ECO:0000256" key="13">
    <source>
        <dbReference type="HAMAP-Rule" id="MF_01810"/>
    </source>
</evidence>
<dbReference type="GO" id="GO:0015031">
    <property type="term" value="P:protein transport"/>
    <property type="evidence" value="ECO:0007669"/>
    <property type="project" value="UniProtKB-KW"/>
</dbReference>
<evidence type="ECO:0000256" key="9">
    <source>
        <dbReference type="ARBA" id="ARBA00023136"/>
    </source>
</evidence>
<dbReference type="PRINTS" id="PR01900">
    <property type="entry name" value="YIDCPROTEIN"/>
</dbReference>
<dbReference type="CDD" id="cd19961">
    <property type="entry name" value="EcYidC-like_peri"/>
    <property type="match status" value="1"/>
</dbReference>
<dbReference type="InterPro" id="IPR038221">
    <property type="entry name" value="YidC_periplasmic_sf"/>
</dbReference>
<feature type="transmembrane region" description="Helical" evidence="13">
    <location>
        <begin position="366"/>
        <end position="384"/>
    </location>
</feature>
<comment type="similarity">
    <text evidence="2 13">Belongs to the OXA1/ALB3/YidC family. Type 1 subfamily.</text>
</comment>
<evidence type="ECO:0000313" key="17">
    <source>
        <dbReference type="EMBL" id="HGB14442.1"/>
    </source>
</evidence>
<evidence type="ECO:0000256" key="1">
    <source>
        <dbReference type="ARBA" id="ARBA00004429"/>
    </source>
</evidence>
<evidence type="ECO:0000256" key="11">
    <source>
        <dbReference type="ARBA" id="ARBA00033245"/>
    </source>
</evidence>
<dbReference type="EMBL" id="DTHB01000029">
    <property type="protein sequence ID" value="HGB14442.1"/>
    <property type="molecule type" value="Genomic_DNA"/>
</dbReference>
<evidence type="ECO:0000256" key="3">
    <source>
        <dbReference type="ARBA" id="ARBA00015325"/>
    </source>
</evidence>
<dbReference type="GO" id="GO:0005886">
    <property type="term" value="C:plasma membrane"/>
    <property type="evidence" value="ECO:0007669"/>
    <property type="project" value="UniProtKB-SubCell"/>
</dbReference>
<gene>
    <name evidence="13" type="primary">yidC</name>
    <name evidence="17" type="ORF">ENV62_04275</name>
</gene>
<dbReference type="PANTHER" id="PTHR12428">
    <property type="entry name" value="OXA1"/>
    <property type="match status" value="1"/>
</dbReference>
<feature type="region of interest" description="Disordered" evidence="14">
    <location>
        <begin position="33"/>
        <end position="67"/>
    </location>
</feature>
<feature type="domain" description="Membrane insertase YidC N-terminal" evidence="16">
    <location>
        <begin position="116"/>
        <end position="355"/>
    </location>
</feature>
<sequence>MEKRALIALGLSFLVFLIFMYIGEKSRQVSPPAEKVEAPAALPEASPPAPAAAKPEAPVPPPSRPPQEVVVDTPLYRAVFTELGGSLLSFELKKYRETLPFASLYSLSLGPVAFEVERYQDPKTAETANKQLIRTSPVQALPLGVSWQGEGVDIPARLLYEASDKKIFLQEGESRTLRFRAVSPEGVAITKTYKFNPQTYAFDLEVTLTNRTAETLQGNLGLALSTGEDPTRKGYLAFASSWDKRYETINQGKLKEPKTFTGGIKWAGLDEGYFLLSMSPRPGTQASVTVTSPAASFLTTTLKTPQTLPPGQQLKADYTLYFGPKDLDDLKKVNLGLEQAVDFGWFHILAMPLLYLLKFINRFFNNYGWSLVVLTLLTRLVFWWPNHKSYKSMKEMQKLQPKVAKIREKYKDDREAMNRELMALYRTFKVNPLGSCLPMFLQLPVFIALYNILSYAIELRHASFIPTLPFTDIVWLADLSAKDPLLITPIVMGVSMVIQQKMSPSPGDPAQAKMMMFLPIIFTFLFLNFASGLVIYWLVNNILAIVQQYFTNKYIA</sequence>
<dbReference type="GO" id="GO:0032977">
    <property type="term" value="F:membrane insertase activity"/>
    <property type="evidence" value="ECO:0007669"/>
    <property type="project" value="InterPro"/>
</dbReference>
<evidence type="ECO:0000256" key="12">
    <source>
        <dbReference type="ARBA" id="ARBA00033342"/>
    </source>
</evidence>
<keyword evidence="9 13" id="KW-0472">Membrane</keyword>
<feature type="transmembrane region" description="Helical" evidence="13">
    <location>
        <begin position="6"/>
        <end position="23"/>
    </location>
</feature>
<comment type="subunit">
    <text evidence="13">Interacts with the Sec translocase complex via SecD. Specifically interacts with transmembrane segments of nascent integral membrane proteins during membrane integration.</text>
</comment>
<dbReference type="PANTHER" id="PTHR12428:SF65">
    <property type="entry name" value="CYTOCHROME C OXIDASE ASSEMBLY PROTEIN COX18, MITOCHONDRIAL"/>
    <property type="match status" value="1"/>
</dbReference>
<reference evidence="17" key="1">
    <citation type="journal article" date="2020" name="mSystems">
        <title>Genome- and Community-Level Interaction Insights into Carbon Utilization and Element Cycling Functions of Hydrothermarchaeota in Hydrothermal Sediment.</title>
        <authorList>
            <person name="Zhou Z."/>
            <person name="Liu Y."/>
            <person name="Xu W."/>
            <person name="Pan J."/>
            <person name="Luo Z.H."/>
            <person name="Li M."/>
        </authorList>
    </citation>
    <scope>NUCLEOTIDE SEQUENCE [LARGE SCALE GENOMIC DNA]</scope>
    <source>
        <strain evidence="17">SpSt-776</strain>
    </source>
</reference>
<dbReference type="Pfam" id="PF02096">
    <property type="entry name" value="60KD_IMP"/>
    <property type="match status" value="1"/>
</dbReference>
<evidence type="ECO:0000256" key="14">
    <source>
        <dbReference type="SAM" id="MobiDB-lite"/>
    </source>
</evidence>
<dbReference type="Pfam" id="PF14849">
    <property type="entry name" value="YidC_periplas"/>
    <property type="match status" value="1"/>
</dbReference>
<keyword evidence="7 13" id="KW-0653">Protein transport</keyword>
<keyword evidence="8 13" id="KW-1133">Transmembrane helix</keyword>
<dbReference type="InterPro" id="IPR028055">
    <property type="entry name" value="YidC/Oxa/ALB_C"/>
</dbReference>
<evidence type="ECO:0000256" key="7">
    <source>
        <dbReference type="ARBA" id="ARBA00022927"/>
    </source>
</evidence>
<feature type="transmembrane region" description="Helical" evidence="13">
    <location>
        <begin position="432"/>
        <end position="453"/>
    </location>
</feature>
<dbReference type="PRINTS" id="PR00701">
    <property type="entry name" value="60KDINNERMP"/>
</dbReference>
<comment type="function">
    <text evidence="13">Required for the insertion and/or proper folding and/or complex formation of integral membrane proteins into the membrane. Involved in integration of membrane proteins that insert both dependently and independently of the Sec translocase complex, as well as at least some lipoproteins. Aids folding of multispanning membrane proteins.</text>
</comment>
<evidence type="ECO:0000259" key="15">
    <source>
        <dbReference type="Pfam" id="PF02096"/>
    </source>
</evidence>
<dbReference type="InterPro" id="IPR028053">
    <property type="entry name" value="Membr_insert_YidC_N"/>
</dbReference>
<evidence type="ECO:0000256" key="2">
    <source>
        <dbReference type="ARBA" id="ARBA00010527"/>
    </source>
</evidence>
<protein>
    <recommendedName>
        <fullName evidence="3 13">Membrane protein insertase YidC</fullName>
    </recommendedName>
    <alternativeName>
        <fullName evidence="12 13">Foldase YidC</fullName>
    </alternativeName>
    <alternativeName>
        <fullName evidence="11 13">Membrane integrase YidC</fullName>
    </alternativeName>
    <alternativeName>
        <fullName evidence="13">Membrane protein YidC</fullName>
    </alternativeName>
</protein>
<dbReference type="GO" id="GO:0051205">
    <property type="term" value="P:protein insertion into membrane"/>
    <property type="evidence" value="ECO:0007669"/>
    <property type="project" value="TreeGrafter"/>
</dbReference>
<feature type="transmembrane region" description="Helical" evidence="13">
    <location>
        <begin position="517"/>
        <end position="539"/>
    </location>
</feature>
<accession>A0A7C3SIH6</accession>
<dbReference type="Gene3D" id="2.70.98.90">
    <property type="match status" value="1"/>
</dbReference>
<dbReference type="NCBIfam" id="TIGR03593">
    <property type="entry name" value="yidC_nterm"/>
    <property type="match status" value="1"/>
</dbReference>
<dbReference type="AlphaFoldDB" id="A0A7C3SIH6"/>
<evidence type="ECO:0000259" key="16">
    <source>
        <dbReference type="Pfam" id="PF14849"/>
    </source>
</evidence>
<dbReference type="InterPro" id="IPR019998">
    <property type="entry name" value="Membr_insert_YidC"/>
</dbReference>